<comment type="caution">
    <text evidence="8">The sequence shown here is derived from an EMBL/GenBank/DDBJ whole genome shotgun (WGS) entry which is preliminary data.</text>
</comment>
<feature type="domain" description="Protein kinase" evidence="7">
    <location>
        <begin position="65"/>
        <end position="337"/>
    </location>
</feature>
<dbReference type="Gene3D" id="3.30.200.20">
    <property type="entry name" value="Phosphorylase Kinase, domain 1"/>
    <property type="match status" value="1"/>
</dbReference>
<dbReference type="EMBL" id="JABFDB010000011">
    <property type="protein sequence ID" value="NYZ21146.1"/>
    <property type="molecule type" value="Genomic_DNA"/>
</dbReference>
<proteinExistence type="predicted"/>
<dbReference type="InterPro" id="IPR000719">
    <property type="entry name" value="Prot_kinase_dom"/>
</dbReference>
<feature type="region of interest" description="Disordered" evidence="6">
    <location>
        <begin position="1"/>
        <end position="46"/>
    </location>
</feature>
<dbReference type="PANTHER" id="PTHR43289">
    <property type="entry name" value="MITOGEN-ACTIVATED PROTEIN KINASE KINASE KINASE 20-RELATED"/>
    <property type="match status" value="1"/>
</dbReference>
<dbReference type="InterPro" id="IPR011009">
    <property type="entry name" value="Kinase-like_dom_sf"/>
</dbReference>
<reference evidence="8 9" key="1">
    <citation type="submission" date="2020-05" db="EMBL/GenBank/DDBJ databases">
        <title>Azospirillum oleiclasticum sp. nov, a nitrogen-fixing and heavy crude oil-emulsifying bacterium isolated from the crude oil of Yumen Oilfield.</title>
        <authorList>
            <person name="Wu D."/>
            <person name="Cai M."/>
            <person name="Zhang X."/>
        </authorList>
    </citation>
    <scope>NUCLEOTIDE SEQUENCE [LARGE SCALE GENOMIC DNA]</scope>
    <source>
        <strain evidence="8 9">ROY-1-1-2</strain>
    </source>
</reference>
<evidence type="ECO:0000313" key="9">
    <source>
        <dbReference type="Proteomes" id="UP000584642"/>
    </source>
</evidence>
<evidence type="ECO:0000256" key="4">
    <source>
        <dbReference type="ARBA" id="ARBA00022840"/>
    </source>
</evidence>
<dbReference type="Gene3D" id="1.10.510.10">
    <property type="entry name" value="Transferase(Phosphotransferase) domain 1"/>
    <property type="match status" value="1"/>
</dbReference>
<evidence type="ECO:0000256" key="5">
    <source>
        <dbReference type="PROSITE-ProRule" id="PRU10141"/>
    </source>
</evidence>
<evidence type="ECO:0000259" key="7">
    <source>
        <dbReference type="PROSITE" id="PS50011"/>
    </source>
</evidence>
<dbReference type="PANTHER" id="PTHR43289:SF6">
    <property type="entry name" value="SERINE_THREONINE-PROTEIN KINASE NEKL-3"/>
    <property type="match status" value="1"/>
</dbReference>
<accession>A0ABX2T9Y0</accession>
<name>A0ABX2T9Y0_9PROT</name>
<evidence type="ECO:0000256" key="3">
    <source>
        <dbReference type="ARBA" id="ARBA00022777"/>
    </source>
</evidence>
<dbReference type="InterPro" id="IPR017441">
    <property type="entry name" value="Protein_kinase_ATP_BS"/>
</dbReference>
<evidence type="ECO:0000256" key="2">
    <source>
        <dbReference type="ARBA" id="ARBA00022741"/>
    </source>
</evidence>
<organism evidence="8 9">
    <name type="scientific">Azospirillum oleiclasticum</name>
    <dbReference type="NCBI Taxonomy" id="2735135"/>
    <lineage>
        <taxon>Bacteria</taxon>
        <taxon>Pseudomonadati</taxon>
        <taxon>Pseudomonadota</taxon>
        <taxon>Alphaproteobacteria</taxon>
        <taxon>Rhodospirillales</taxon>
        <taxon>Azospirillaceae</taxon>
        <taxon>Azospirillum</taxon>
    </lineage>
</organism>
<evidence type="ECO:0000313" key="8">
    <source>
        <dbReference type="EMBL" id="NYZ21146.1"/>
    </source>
</evidence>
<dbReference type="InterPro" id="IPR008271">
    <property type="entry name" value="Ser/Thr_kinase_AS"/>
</dbReference>
<evidence type="ECO:0000256" key="1">
    <source>
        <dbReference type="ARBA" id="ARBA00022679"/>
    </source>
</evidence>
<keyword evidence="3 8" id="KW-0418">Kinase</keyword>
<dbReference type="PROSITE" id="PS00107">
    <property type="entry name" value="PROTEIN_KINASE_ATP"/>
    <property type="match status" value="1"/>
</dbReference>
<dbReference type="PROSITE" id="PS00108">
    <property type="entry name" value="PROTEIN_KINASE_ST"/>
    <property type="match status" value="1"/>
</dbReference>
<dbReference type="SMART" id="SM00220">
    <property type="entry name" value="S_TKc"/>
    <property type="match status" value="1"/>
</dbReference>
<keyword evidence="4 5" id="KW-0067">ATP-binding</keyword>
<keyword evidence="8" id="KW-0723">Serine/threonine-protein kinase</keyword>
<sequence>MTIPPSPSSAGSFPAPGSPPDPAAYHSGADDADSTSQTPAGPPAVDALAFDDDTVRVGDTLKDRFILKEFLGAGGMGKVFKALDLRKEEAADRNPYVAVKVLKERMAGHSASIIALQREARKAQELSHPNIIKVYDFDRDGFRFFITMEYLTGRSLDRIIRSDDFGPMTQPEAAGIVGAVGAALSFAHANGFLHWDLKPGNIFVTDKGRVKVIDFGLSRAFKRAGPAEDATVADVTNFDIASLGGMTPAYASPEMIETQTADPRGDVFSLACITYELLTGRHPFGRIPSTHARDANIRPQRIPSLRNGQWQALERALAFDPKKRTDSVDHFLVDLALDRVALSRRPLPVVPMLAAAVLAVAGVGAWLALSGGAAPTADVQTATAPTPISAEPVVAAVTPPAASPAPAPIPAAPAVPAPAPEPPGTEHARALFGNWCGSAFKLTLTPARWTYILPNGSESVFTVQRYDVADGRLSVSGTWPDGLAAVSDFGSISADHASMVQVRARFQGDAQWRDYNRPFHRC</sequence>
<dbReference type="RefSeq" id="WP_180282931.1">
    <property type="nucleotide sequence ID" value="NZ_JABFDB010000011.1"/>
</dbReference>
<keyword evidence="2 5" id="KW-0547">Nucleotide-binding</keyword>
<evidence type="ECO:0000256" key="6">
    <source>
        <dbReference type="SAM" id="MobiDB-lite"/>
    </source>
</evidence>
<feature type="binding site" evidence="5">
    <location>
        <position position="100"/>
    </location>
    <ligand>
        <name>ATP</name>
        <dbReference type="ChEBI" id="CHEBI:30616"/>
    </ligand>
</feature>
<dbReference type="CDD" id="cd14014">
    <property type="entry name" value="STKc_PknB_like"/>
    <property type="match status" value="1"/>
</dbReference>
<dbReference type="GO" id="GO:0004674">
    <property type="term" value="F:protein serine/threonine kinase activity"/>
    <property type="evidence" value="ECO:0007669"/>
    <property type="project" value="UniProtKB-KW"/>
</dbReference>
<keyword evidence="1" id="KW-0808">Transferase</keyword>
<keyword evidence="9" id="KW-1185">Reference proteome</keyword>
<dbReference type="PROSITE" id="PS50011">
    <property type="entry name" value="PROTEIN_KINASE_DOM"/>
    <property type="match status" value="1"/>
</dbReference>
<protein>
    <submittedName>
        <fullName evidence="8">Serine/threonine protein kinase</fullName>
    </submittedName>
</protein>
<dbReference type="Pfam" id="PF00069">
    <property type="entry name" value="Pkinase"/>
    <property type="match status" value="1"/>
</dbReference>
<gene>
    <name evidence="8" type="ORF">HND93_15625</name>
</gene>
<dbReference type="SUPFAM" id="SSF56112">
    <property type="entry name" value="Protein kinase-like (PK-like)"/>
    <property type="match status" value="1"/>
</dbReference>
<dbReference type="Proteomes" id="UP000584642">
    <property type="component" value="Unassembled WGS sequence"/>
</dbReference>